<feature type="compositionally biased region" description="Polar residues" evidence="1">
    <location>
        <begin position="19"/>
        <end position="35"/>
    </location>
</feature>
<reference evidence="2" key="1">
    <citation type="submission" date="2018-11" db="EMBL/GenBank/DDBJ databases">
        <authorList>
            <person name="Alioto T."/>
            <person name="Alioto T."/>
        </authorList>
    </citation>
    <scope>NUCLEOTIDE SEQUENCE</scope>
</reference>
<protein>
    <submittedName>
        <fullName evidence="2">Uncharacterized protein</fullName>
    </submittedName>
</protein>
<comment type="caution">
    <text evidence="2">The sequence shown here is derived from an EMBL/GenBank/DDBJ whole genome shotgun (WGS) entry which is preliminary data.</text>
</comment>
<dbReference type="Proteomes" id="UP000596742">
    <property type="component" value="Unassembled WGS sequence"/>
</dbReference>
<name>A0A8B6EFQ1_MYTGA</name>
<evidence type="ECO:0000313" key="2">
    <source>
        <dbReference type="EMBL" id="VDI33801.1"/>
    </source>
</evidence>
<proteinExistence type="predicted"/>
<organism evidence="2 3">
    <name type="scientific">Mytilus galloprovincialis</name>
    <name type="common">Mediterranean mussel</name>
    <dbReference type="NCBI Taxonomy" id="29158"/>
    <lineage>
        <taxon>Eukaryota</taxon>
        <taxon>Metazoa</taxon>
        <taxon>Spiralia</taxon>
        <taxon>Lophotrochozoa</taxon>
        <taxon>Mollusca</taxon>
        <taxon>Bivalvia</taxon>
        <taxon>Autobranchia</taxon>
        <taxon>Pteriomorphia</taxon>
        <taxon>Mytilida</taxon>
        <taxon>Mytiloidea</taxon>
        <taxon>Mytilidae</taxon>
        <taxon>Mytilinae</taxon>
        <taxon>Mytilus</taxon>
    </lineage>
</organism>
<sequence length="65" mass="7286">MLNSPRRFSVAVTQRIEADSSNVNSRPTSSVSTRVHTPIRETSRDISTPLRSANSRRPTTSRRGF</sequence>
<gene>
    <name evidence="2" type="ORF">MGAL_10B090708</name>
</gene>
<dbReference type="EMBL" id="UYJE01005085">
    <property type="protein sequence ID" value="VDI33801.1"/>
    <property type="molecule type" value="Genomic_DNA"/>
</dbReference>
<evidence type="ECO:0000256" key="1">
    <source>
        <dbReference type="SAM" id="MobiDB-lite"/>
    </source>
</evidence>
<feature type="compositionally biased region" description="Polar residues" evidence="1">
    <location>
        <begin position="45"/>
        <end position="65"/>
    </location>
</feature>
<feature type="region of interest" description="Disordered" evidence="1">
    <location>
        <begin position="17"/>
        <end position="65"/>
    </location>
</feature>
<accession>A0A8B6EFQ1</accession>
<evidence type="ECO:0000313" key="3">
    <source>
        <dbReference type="Proteomes" id="UP000596742"/>
    </source>
</evidence>
<dbReference type="AlphaFoldDB" id="A0A8B6EFQ1"/>
<keyword evidence="3" id="KW-1185">Reference proteome</keyword>